<dbReference type="RefSeq" id="WP_165138997.1">
    <property type="nucleotide sequence ID" value="NZ_CP049255.1"/>
</dbReference>
<gene>
    <name evidence="1" type="ORF">FHX49_001838</name>
</gene>
<evidence type="ECO:0000313" key="2">
    <source>
        <dbReference type="Proteomes" id="UP000529310"/>
    </source>
</evidence>
<sequence>MSPIAVPPHGWQERAQRAVAKGQLIDAFIPGILLDSAFSRLGYWYACALGWAWGTIWSTGKVEKRGELWVFRGLPRWAFPRGGVCIGHCYLTGSAYVTARVLRHEAIHVAQWQRYGFLMPLLSAISGRDPLQNRFEIEAGLEDGNYVPRGTE</sequence>
<dbReference type="EMBL" id="JACHWQ010000005">
    <property type="protein sequence ID" value="MBB2976264.1"/>
    <property type="molecule type" value="Genomic_DNA"/>
</dbReference>
<evidence type="ECO:0000313" key="1">
    <source>
        <dbReference type="EMBL" id="MBB2976264.1"/>
    </source>
</evidence>
<proteinExistence type="predicted"/>
<accession>A0A7W4V4A8</accession>
<evidence type="ECO:0008006" key="3">
    <source>
        <dbReference type="Google" id="ProtNLM"/>
    </source>
</evidence>
<dbReference type="AlphaFoldDB" id="A0A7W4V4A8"/>
<name>A0A7W4V4A8_9MICO</name>
<organism evidence="1 2">
    <name type="scientific">Microbacterium endophyticum</name>
    <dbReference type="NCBI Taxonomy" id="1526412"/>
    <lineage>
        <taxon>Bacteria</taxon>
        <taxon>Bacillati</taxon>
        <taxon>Actinomycetota</taxon>
        <taxon>Actinomycetes</taxon>
        <taxon>Micrococcales</taxon>
        <taxon>Microbacteriaceae</taxon>
        <taxon>Microbacterium</taxon>
    </lineage>
</organism>
<dbReference type="Proteomes" id="UP000529310">
    <property type="component" value="Unassembled WGS sequence"/>
</dbReference>
<protein>
    <recommendedName>
        <fullName evidence="3">Fe-S oxidoreductase</fullName>
    </recommendedName>
</protein>
<comment type="caution">
    <text evidence="1">The sequence shown here is derived from an EMBL/GenBank/DDBJ whole genome shotgun (WGS) entry which is preliminary data.</text>
</comment>
<keyword evidence="2" id="KW-1185">Reference proteome</keyword>
<reference evidence="1 2" key="1">
    <citation type="submission" date="2020-08" db="EMBL/GenBank/DDBJ databases">
        <title>Sequencing the genomes of 1000 actinobacteria strains.</title>
        <authorList>
            <person name="Klenk H.-P."/>
        </authorList>
    </citation>
    <scope>NUCLEOTIDE SEQUENCE [LARGE SCALE GENOMIC DNA]</scope>
    <source>
        <strain evidence="1 2">DSM 27099</strain>
    </source>
</reference>